<keyword evidence="1" id="KW-0812">Transmembrane</keyword>
<feature type="transmembrane region" description="Helical" evidence="1">
    <location>
        <begin position="14"/>
        <end position="33"/>
    </location>
</feature>
<keyword evidence="1" id="KW-1133">Transmembrane helix</keyword>
<accession>A0A6C0BRC7</accession>
<feature type="transmembrane region" description="Helical" evidence="1">
    <location>
        <begin position="39"/>
        <end position="57"/>
    </location>
</feature>
<dbReference type="AlphaFoldDB" id="A0A6C0BRC7"/>
<dbReference type="EMBL" id="MN739235">
    <property type="protein sequence ID" value="QHS94947.1"/>
    <property type="molecule type" value="Genomic_DNA"/>
</dbReference>
<keyword evidence="1" id="KW-0472">Membrane</keyword>
<evidence type="ECO:0000256" key="1">
    <source>
        <dbReference type="SAM" id="Phobius"/>
    </source>
</evidence>
<proteinExistence type="predicted"/>
<organism evidence="2">
    <name type="scientific">viral metagenome</name>
    <dbReference type="NCBI Taxonomy" id="1070528"/>
    <lineage>
        <taxon>unclassified sequences</taxon>
        <taxon>metagenomes</taxon>
        <taxon>organismal metagenomes</taxon>
    </lineage>
</organism>
<sequence>MSTEIKGEQLYKNFMNLVVAFFPIIIVIILVALDIISGISGIMIIVIFILLFYIYNLSINFTFGINNNNSDECSICGTQKCQKHAYLHQLHTRLHSGNGYGSGYRQGLGNTEKCPNGTPVWEHYLKKYGLLYNDLGTPQSVPDDGIKFVVVEYNTPTDNKGVSLSEIQVWEKTKSPPQEGSSDAQNMGVVNIANKGTVDIVSAFITENDNNSDLSGNKPDTCPNLDINLNTGTRDVYYNNTYRNNQNNNHYYNHYGHTGHRREPIDESHYNEHHDPRNHRHNNHNARPEYRYYNDQNRSLYNSHMEDHYLEGMTNDIKTTLTNNIFSDQYQNIVTDGSNNTLVQKETVKLGLYTAKDHDELYAVRLITDTTLMNATVSLLNGNQQVLYSKKINTDANVYTFKMGVIVNERVIDKDIDDYNSSYKQKIYDVCDIPKNRKQYAIQHRANNPRNNMDCTQETFISTINFKPFMPKANPISNDLI</sequence>
<reference evidence="2" key="1">
    <citation type="journal article" date="2020" name="Nature">
        <title>Giant virus diversity and host interactions through global metagenomics.</title>
        <authorList>
            <person name="Schulz F."/>
            <person name="Roux S."/>
            <person name="Paez-Espino D."/>
            <person name="Jungbluth S."/>
            <person name="Walsh D.A."/>
            <person name="Denef V.J."/>
            <person name="McMahon K.D."/>
            <person name="Konstantinidis K.T."/>
            <person name="Eloe-Fadrosh E.A."/>
            <person name="Kyrpides N.C."/>
            <person name="Woyke T."/>
        </authorList>
    </citation>
    <scope>NUCLEOTIDE SEQUENCE</scope>
    <source>
        <strain evidence="2">GVMAG-M-3300018428-16</strain>
    </source>
</reference>
<evidence type="ECO:0000313" key="2">
    <source>
        <dbReference type="EMBL" id="QHS94947.1"/>
    </source>
</evidence>
<name>A0A6C0BRC7_9ZZZZ</name>
<protein>
    <submittedName>
        <fullName evidence="2">Uncharacterized protein</fullName>
    </submittedName>
</protein>